<evidence type="ECO:0000313" key="2">
    <source>
        <dbReference type="EMBL" id="CAF4084704.1"/>
    </source>
</evidence>
<name>A0A8S2Q9V7_9BILA</name>
<evidence type="ECO:0000256" key="1">
    <source>
        <dbReference type="SAM" id="MobiDB-lite"/>
    </source>
</evidence>
<proteinExistence type="predicted"/>
<feature type="region of interest" description="Disordered" evidence="1">
    <location>
        <begin position="1"/>
        <end position="23"/>
    </location>
</feature>
<gene>
    <name evidence="2" type="ORF">GIL414_LOCUS16267</name>
</gene>
<comment type="caution">
    <text evidence="2">The sequence shown here is derived from an EMBL/GenBank/DDBJ whole genome shotgun (WGS) entry which is preliminary data.</text>
</comment>
<sequence>MTSSSNIILKNCSNEKSGSSIPVSTNMIIDSPIASLNNSVSTRHRRDHVFLVTVTHGHDGFGHGHDPDRNNRD</sequence>
<organism evidence="2 3">
    <name type="scientific">Rotaria magnacalcarata</name>
    <dbReference type="NCBI Taxonomy" id="392030"/>
    <lineage>
        <taxon>Eukaryota</taxon>
        <taxon>Metazoa</taxon>
        <taxon>Spiralia</taxon>
        <taxon>Gnathifera</taxon>
        <taxon>Rotifera</taxon>
        <taxon>Eurotatoria</taxon>
        <taxon>Bdelloidea</taxon>
        <taxon>Philodinida</taxon>
        <taxon>Philodinidae</taxon>
        <taxon>Rotaria</taxon>
    </lineage>
</organism>
<dbReference type="Proteomes" id="UP000681720">
    <property type="component" value="Unassembled WGS sequence"/>
</dbReference>
<dbReference type="EMBL" id="CAJOBJ010007389">
    <property type="protein sequence ID" value="CAF4084704.1"/>
    <property type="molecule type" value="Genomic_DNA"/>
</dbReference>
<accession>A0A8S2Q9V7</accession>
<protein>
    <submittedName>
        <fullName evidence="2">Uncharacterized protein</fullName>
    </submittedName>
</protein>
<feature type="non-terminal residue" evidence="2">
    <location>
        <position position="73"/>
    </location>
</feature>
<reference evidence="2" key="1">
    <citation type="submission" date="2021-02" db="EMBL/GenBank/DDBJ databases">
        <authorList>
            <person name="Nowell W R."/>
        </authorList>
    </citation>
    <scope>NUCLEOTIDE SEQUENCE</scope>
</reference>
<evidence type="ECO:0000313" key="3">
    <source>
        <dbReference type="Proteomes" id="UP000681720"/>
    </source>
</evidence>
<dbReference type="AlphaFoldDB" id="A0A8S2Q9V7"/>